<dbReference type="GO" id="GO:0005524">
    <property type="term" value="F:ATP binding"/>
    <property type="evidence" value="ECO:0007669"/>
    <property type="project" value="UniProtKB-UniRule"/>
</dbReference>
<evidence type="ECO:0008006" key="4">
    <source>
        <dbReference type="Google" id="ProtNLM"/>
    </source>
</evidence>
<dbReference type="InterPro" id="IPR017441">
    <property type="entry name" value="Protein_kinase_ATP_BS"/>
</dbReference>
<keyword evidence="3" id="KW-1185">Reference proteome</keyword>
<organism evidence="2 3">
    <name type="scientific">Xylaria bambusicola</name>
    <dbReference type="NCBI Taxonomy" id="326684"/>
    <lineage>
        <taxon>Eukaryota</taxon>
        <taxon>Fungi</taxon>
        <taxon>Dikarya</taxon>
        <taxon>Ascomycota</taxon>
        <taxon>Pezizomycotina</taxon>
        <taxon>Sordariomycetes</taxon>
        <taxon>Xylariomycetidae</taxon>
        <taxon>Xylariales</taxon>
        <taxon>Xylariaceae</taxon>
        <taxon>Xylaria</taxon>
    </lineage>
</organism>
<dbReference type="AlphaFoldDB" id="A0AAN7Z1E4"/>
<dbReference type="PROSITE" id="PS00107">
    <property type="entry name" value="PROTEIN_KINASE_ATP"/>
    <property type="match status" value="1"/>
</dbReference>
<evidence type="ECO:0000256" key="1">
    <source>
        <dbReference type="PROSITE-ProRule" id="PRU10141"/>
    </source>
</evidence>
<feature type="binding site" evidence="1">
    <location>
        <position position="183"/>
    </location>
    <ligand>
        <name>ATP</name>
        <dbReference type="ChEBI" id="CHEBI:30616"/>
    </ligand>
</feature>
<reference evidence="2 3" key="1">
    <citation type="submission" date="2023-10" db="EMBL/GenBank/DDBJ databases">
        <title>Draft genome sequence of Xylaria bambusicola isolate GMP-LS, the root and basal stem rot pathogen of sugarcane in Indonesia.</title>
        <authorList>
            <person name="Selvaraj P."/>
            <person name="Muralishankar V."/>
            <person name="Muruganantham S."/>
            <person name="Sp S."/>
            <person name="Haryani S."/>
            <person name="Lau K.J.X."/>
            <person name="Naqvi N.I."/>
        </authorList>
    </citation>
    <scope>NUCLEOTIDE SEQUENCE [LARGE SCALE GENOMIC DNA]</scope>
    <source>
        <strain evidence="2">GMP-LS</strain>
    </source>
</reference>
<keyword evidence="1" id="KW-0547">Nucleotide-binding</keyword>
<dbReference type="EMBL" id="JAWHQM010000033">
    <property type="protein sequence ID" value="KAK5633500.1"/>
    <property type="molecule type" value="Genomic_DNA"/>
</dbReference>
<evidence type="ECO:0000313" key="2">
    <source>
        <dbReference type="EMBL" id="KAK5633500.1"/>
    </source>
</evidence>
<gene>
    <name evidence="2" type="ORF">RRF57_009214</name>
</gene>
<dbReference type="Proteomes" id="UP001305414">
    <property type="component" value="Unassembled WGS sequence"/>
</dbReference>
<sequence length="183" mass="20778">MAHGTQGYIGKLRGEIQDSLVTTAAEEIFLPSDKLHSILTISAVHGAVTELHCGPEHRINLADTIYHQGRRVFAILVYNGWQDHIIDFRKHGALDSRLPITEDDAVVITNHEVGRRLVREQWMFLPYTFPRSMWEYDCHVERKMIIPLIKVEQIGSGAFSTVEKIGISPSQQNFVDNGVRAFK</sequence>
<name>A0AAN7Z1E4_9PEZI</name>
<accession>A0AAN7Z1E4</accession>
<evidence type="ECO:0000313" key="3">
    <source>
        <dbReference type="Proteomes" id="UP001305414"/>
    </source>
</evidence>
<protein>
    <recommendedName>
        <fullName evidence="4">Protein kinase domain-containing protein</fullName>
    </recommendedName>
</protein>
<comment type="caution">
    <text evidence="2">The sequence shown here is derived from an EMBL/GenBank/DDBJ whole genome shotgun (WGS) entry which is preliminary data.</text>
</comment>
<keyword evidence="1" id="KW-0067">ATP-binding</keyword>
<proteinExistence type="predicted"/>